<feature type="transmembrane region" description="Helical" evidence="3">
    <location>
        <begin position="125"/>
        <end position="143"/>
    </location>
</feature>
<reference evidence="5 6" key="1">
    <citation type="submission" date="2020-07" db="EMBL/GenBank/DDBJ databases">
        <title>Sequencing the genomes of 1000 actinobacteria strains.</title>
        <authorList>
            <person name="Klenk H.-P."/>
        </authorList>
    </citation>
    <scope>NUCLEOTIDE SEQUENCE [LARGE SCALE GENOMIC DNA]</scope>
    <source>
        <strain evidence="5 6">DSM 103164</strain>
    </source>
</reference>
<feature type="compositionally biased region" description="Basic and acidic residues" evidence="2">
    <location>
        <begin position="305"/>
        <end position="315"/>
    </location>
</feature>
<feature type="domain" description="EamA" evidence="4">
    <location>
        <begin position="152"/>
        <end position="286"/>
    </location>
</feature>
<keyword evidence="3" id="KW-0812">Transmembrane</keyword>
<proteinExistence type="inferred from homology"/>
<dbReference type="Gene3D" id="1.10.3730.20">
    <property type="match status" value="1"/>
</dbReference>
<comment type="similarity">
    <text evidence="1">Belongs to the EamA transporter family.</text>
</comment>
<accession>A0A7Z0ILU6</accession>
<evidence type="ECO:0000313" key="5">
    <source>
        <dbReference type="EMBL" id="NYI71887.1"/>
    </source>
</evidence>
<feature type="transmembrane region" description="Helical" evidence="3">
    <location>
        <begin position="39"/>
        <end position="56"/>
    </location>
</feature>
<feature type="transmembrane region" description="Helical" evidence="3">
    <location>
        <begin position="95"/>
        <end position="113"/>
    </location>
</feature>
<organism evidence="5 6">
    <name type="scientific">Naumannella cuiyingiana</name>
    <dbReference type="NCBI Taxonomy" id="1347891"/>
    <lineage>
        <taxon>Bacteria</taxon>
        <taxon>Bacillati</taxon>
        <taxon>Actinomycetota</taxon>
        <taxon>Actinomycetes</taxon>
        <taxon>Propionibacteriales</taxon>
        <taxon>Propionibacteriaceae</taxon>
        <taxon>Naumannella</taxon>
    </lineage>
</organism>
<keyword evidence="6" id="KW-1185">Reference proteome</keyword>
<evidence type="ECO:0000256" key="2">
    <source>
        <dbReference type="SAM" id="MobiDB-lite"/>
    </source>
</evidence>
<feature type="transmembrane region" description="Helical" evidence="3">
    <location>
        <begin position="242"/>
        <end position="264"/>
    </location>
</feature>
<sequence>MTRRPGLLPLLALLGTVLAWSSAFLVLRITAPVFGPGEIALGRLAVGSVALGLIAWRRGITIPRGRALALLISYGVLWFGVYSAVLAWAENYLDAGTAALLVNLAPALVALYGAIRLGEGRRPSLFVGIAIALAGTALIAFGSASGPRLTLLGVALGLLAALLYAVGVITQKHTLNAGVDGVTATTLGCVIGMIATLPFAGSLIGQVATAPLAATLGIVWLGAIPTAAGFLLWAYALGRAPAGITAAASYLVPAVVIITAWLLLGEVPTPLALLGGALCLGGVVITRLPQRTPVGTPAGPPRPLAENDHAAQQRC</sequence>
<feature type="transmembrane region" description="Helical" evidence="3">
    <location>
        <begin position="68"/>
        <end position="89"/>
    </location>
</feature>
<feature type="transmembrane region" description="Helical" evidence="3">
    <location>
        <begin position="149"/>
        <end position="169"/>
    </location>
</feature>
<name>A0A7Z0ILU6_9ACTN</name>
<evidence type="ECO:0000256" key="3">
    <source>
        <dbReference type="SAM" id="Phobius"/>
    </source>
</evidence>
<dbReference type="SUPFAM" id="SSF103481">
    <property type="entry name" value="Multidrug resistance efflux transporter EmrE"/>
    <property type="match status" value="2"/>
</dbReference>
<dbReference type="AlphaFoldDB" id="A0A7Z0ILU6"/>
<evidence type="ECO:0000259" key="4">
    <source>
        <dbReference type="Pfam" id="PF00892"/>
    </source>
</evidence>
<dbReference type="RefSeq" id="WP_179445654.1">
    <property type="nucleotide sequence ID" value="NZ_JACBZS010000001.1"/>
</dbReference>
<dbReference type="InterPro" id="IPR052756">
    <property type="entry name" value="Alkyne_AA_exporter"/>
</dbReference>
<gene>
    <name evidence="5" type="ORF">GGQ54_002447</name>
</gene>
<feature type="transmembrane region" description="Helical" evidence="3">
    <location>
        <begin position="270"/>
        <end position="288"/>
    </location>
</feature>
<feature type="region of interest" description="Disordered" evidence="2">
    <location>
        <begin position="292"/>
        <end position="315"/>
    </location>
</feature>
<keyword evidence="3" id="KW-0472">Membrane</keyword>
<evidence type="ECO:0000256" key="1">
    <source>
        <dbReference type="ARBA" id="ARBA00007362"/>
    </source>
</evidence>
<feature type="transmembrane region" description="Helical" evidence="3">
    <location>
        <begin position="212"/>
        <end position="235"/>
    </location>
</feature>
<dbReference type="InterPro" id="IPR037185">
    <property type="entry name" value="EmrE-like"/>
</dbReference>
<dbReference type="Proteomes" id="UP000527616">
    <property type="component" value="Unassembled WGS sequence"/>
</dbReference>
<dbReference type="PANTHER" id="PTHR12715">
    <property type="entry name" value="TRANSPORTER, DRUG/METABOLITE EXPORTER FAMILY"/>
    <property type="match status" value="1"/>
</dbReference>
<keyword evidence="3" id="KW-1133">Transmembrane helix</keyword>
<dbReference type="InterPro" id="IPR000620">
    <property type="entry name" value="EamA_dom"/>
</dbReference>
<feature type="transmembrane region" description="Helical" evidence="3">
    <location>
        <begin position="181"/>
        <end position="200"/>
    </location>
</feature>
<dbReference type="EMBL" id="JACBZS010000001">
    <property type="protein sequence ID" value="NYI71887.1"/>
    <property type="molecule type" value="Genomic_DNA"/>
</dbReference>
<feature type="domain" description="EamA" evidence="4">
    <location>
        <begin position="10"/>
        <end position="140"/>
    </location>
</feature>
<protein>
    <submittedName>
        <fullName evidence="5">Drug/metabolite transporter (DMT)-like permease</fullName>
    </submittedName>
</protein>
<evidence type="ECO:0000313" key="6">
    <source>
        <dbReference type="Proteomes" id="UP000527616"/>
    </source>
</evidence>
<dbReference type="Pfam" id="PF00892">
    <property type="entry name" value="EamA"/>
    <property type="match status" value="2"/>
</dbReference>
<comment type="caution">
    <text evidence="5">The sequence shown here is derived from an EMBL/GenBank/DDBJ whole genome shotgun (WGS) entry which is preliminary data.</text>
</comment>
<dbReference type="PANTHER" id="PTHR12715:SF4">
    <property type="entry name" value="EAMA DOMAIN-CONTAINING PROTEIN"/>
    <property type="match status" value="1"/>
</dbReference>
<dbReference type="GO" id="GO:0016020">
    <property type="term" value="C:membrane"/>
    <property type="evidence" value="ECO:0007669"/>
    <property type="project" value="InterPro"/>
</dbReference>